<sequence>MQKTSIGATLLGAEIQPFTTWRTVRQPGFYWLG</sequence>
<evidence type="ECO:0000313" key="1">
    <source>
        <dbReference type="EMBL" id="EMR00153.1"/>
    </source>
</evidence>
<organism evidence="1 2">
    <name type="scientific">Paeniglutamicibacter gangotriensis Lz1y</name>
    <dbReference type="NCBI Taxonomy" id="1276920"/>
    <lineage>
        <taxon>Bacteria</taxon>
        <taxon>Bacillati</taxon>
        <taxon>Actinomycetota</taxon>
        <taxon>Actinomycetes</taxon>
        <taxon>Micrococcales</taxon>
        <taxon>Micrococcaceae</taxon>
        <taxon>Paeniglutamicibacter</taxon>
    </lineage>
</organism>
<dbReference type="EMBL" id="AOCK01000001">
    <property type="protein sequence ID" value="EMR00153.1"/>
    <property type="molecule type" value="Genomic_DNA"/>
</dbReference>
<reference evidence="1 2" key="1">
    <citation type="journal article" date="2013" name="Genome Announc.">
        <title>Draft Genome Sequence of Arthrobacter gangotriensis Strain Lz1yT, Isolated from a Penguin Rookery Soil Sample Collected in Antarctica, near the Indian Station Dakshin Gangotri.</title>
        <authorList>
            <person name="Shivaji S."/>
            <person name="Ara S."/>
            <person name="Bandi S."/>
            <person name="Singh A."/>
            <person name="Kumar Pinnaka A."/>
        </authorList>
    </citation>
    <scope>NUCLEOTIDE SEQUENCE [LARGE SCALE GENOMIC DNA]</scope>
    <source>
        <strain evidence="1 2">Lz1y</strain>
    </source>
</reference>
<protein>
    <submittedName>
        <fullName evidence="1">Uncharacterized protein</fullName>
    </submittedName>
</protein>
<dbReference type="STRING" id="1276920.ADIAG_00160"/>
<comment type="caution">
    <text evidence="1">The sequence shown here is derived from an EMBL/GenBank/DDBJ whole genome shotgun (WGS) entry which is preliminary data.</text>
</comment>
<evidence type="ECO:0000313" key="2">
    <source>
        <dbReference type="Proteomes" id="UP000012015"/>
    </source>
</evidence>
<dbReference type="AlphaFoldDB" id="M7MUM9"/>
<gene>
    <name evidence="1" type="ORF">ADIAG_00160</name>
</gene>
<accession>M7MUM9</accession>
<name>M7MUM9_9MICC</name>
<keyword evidence="2" id="KW-1185">Reference proteome</keyword>
<proteinExistence type="predicted"/>
<dbReference type="Proteomes" id="UP000012015">
    <property type="component" value="Unassembled WGS sequence"/>
</dbReference>